<evidence type="ECO:0000313" key="3">
    <source>
        <dbReference type="Proteomes" id="UP001595955"/>
    </source>
</evidence>
<dbReference type="Pfam" id="PF01433">
    <property type="entry name" value="Peptidase_M1"/>
    <property type="match status" value="1"/>
</dbReference>
<reference evidence="3" key="1">
    <citation type="journal article" date="2019" name="Int. J. Syst. Evol. Microbiol.">
        <title>The Global Catalogue of Microorganisms (GCM) 10K type strain sequencing project: providing services to taxonomists for standard genome sequencing and annotation.</title>
        <authorList>
            <consortium name="The Broad Institute Genomics Platform"/>
            <consortium name="The Broad Institute Genome Sequencing Center for Infectious Disease"/>
            <person name="Wu L."/>
            <person name="Ma J."/>
        </authorList>
    </citation>
    <scope>NUCLEOTIDE SEQUENCE [LARGE SCALE GENOMIC DNA]</scope>
    <source>
        <strain evidence="3">JCM 3369</strain>
    </source>
</reference>
<keyword evidence="3" id="KW-1185">Reference proteome</keyword>
<dbReference type="Proteomes" id="UP001595955">
    <property type="component" value="Unassembled WGS sequence"/>
</dbReference>
<dbReference type="PROSITE" id="PS51257">
    <property type="entry name" value="PROKAR_LIPOPROTEIN"/>
    <property type="match status" value="1"/>
</dbReference>
<evidence type="ECO:0000313" key="2">
    <source>
        <dbReference type="EMBL" id="MFC4554911.1"/>
    </source>
</evidence>
<dbReference type="InterPro" id="IPR027268">
    <property type="entry name" value="Peptidase_M4/M1_CTD_sf"/>
</dbReference>
<keyword evidence="2" id="KW-0378">Hydrolase</keyword>
<accession>A0ABV9D830</accession>
<dbReference type="Gene3D" id="1.10.390.10">
    <property type="entry name" value="Neutral Protease Domain 2"/>
    <property type="match status" value="1"/>
</dbReference>
<keyword evidence="2" id="KW-0645">Protease</keyword>
<name>A0ABV9D830_9MICO</name>
<dbReference type="RefSeq" id="WP_122823926.1">
    <property type="nucleotide sequence ID" value="NZ_CP033325.1"/>
</dbReference>
<protein>
    <submittedName>
        <fullName evidence="2">M1 family aminopeptidase</fullName>
    </submittedName>
</protein>
<dbReference type="GO" id="GO:0004177">
    <property type="term" value="F:aminopeptidase activity"/>
    <property type="evidence" value="ECO:0007669"/>
    <property type="project" value="UniProtKB-KW"/>
</dbReference>
<keyword evidence="2" id="KW-0031">Aminopeptidase</keyword>
<evidence type="ECO:0000259" key="1">
    <source>
        <dbReference type="Pfam" id="PF01433"/>
    </source>
</evidence>
<organism evidence="2 3">
    <name type="scientific">Georgenia faecalis</name>
    <dbReference type="NCBI Taxonomy" id="2483799"/>
    <lineage>
        <taxon>Bacteria</taxon>
        <taxon>Bacillati</taxon>
        <taxon>Actinomycetota</taxon>
        <taxon>Actinomycetes</taxon>
        <taxon>Micrococcales</taxon>
        <taxon>Bogoriellaceae</taxon>
        <taxon>Georgenia</taxon>
    </lineage>
</organism>
<gene>
    <name evidence="2" type="ORF">ACFO3F_06605</name>
</gene>
<feature type="domain" description="Peptidase M1 membrane alanine aminopeptidase" evidence="1">
    <location>
        <begin position="320"/>
        <end position="355"/>
    </location>
</feature>
<dbReference type="EMBL" id="JBHSGF010000004">
    <property type="protein sequence ID" value="MFC4554911.1"/>
    <property type="molecule type" value="Genomic_DNA"/>
</dbReference>
<comment type="caution">
    <text evidence="2">The sequence shown here is derived from an EMBL/GenBank/DDBJ whole genome shotgun (WGS) entry which is preliminary data.</text>
</comment>
<sequence>MRRQLLPSLVGVLVLGGCVPLSGWPPPDPARPVVDLRFDVAQDLRSVVGREHIDFTPDLRVCELVFRAWPNKPATARAGNALEVTEVRVDGTTVAPVVRPAGAPDGHPGTLIEVPLPACVDAGATVRAELSFTLTLGEGTDERMGAGTDVAWFATAFPLLAWERGHGWSTDPAVVVVGETAISETFDLRSLEVAAPSEYAVMGTGAPMGEVPDAVAGTTVHRFADPAVRDVSITVGRLEVVHREVDGVRVHVGAPVGATTTAVSRWADRVMRSVRDVAEHLGPFPYSDLWVSVLPQQTSGIEVTGAIQLGDLDLDEDRWVVTHEVAHMWFYGLVGNDQGTDPWLDEAFATFAQVLADGSADVPGAPVAPALTGRVGAPMDYWEGCRRPSDAYVAGVYTAGGVALVEARRGAGAGDFDAALRAYLARNAHQIAVPADVEEAFAHLPLVLATLREAGALAPVAPLTDGSGPCH</sequence>
<proteinExistence type="predicted"/>
<dbReference type="SUPFAM" id="SSF55486">
    <property type="entry name" value="Metalloproteases ('zincins'), catalytic domain"/>
    <property type="match status" value="1"/>
</dbReference>
<dbReference type="InterPro" id="IPR014782">
    <property type="entry name" value="Peptidase_M1_dom"/>
</dbReference>